<dbReference type="EMBL" id="CP053840">
    <property type="protein sequence ID" value="QKF65852.1"/>
    <property type="molecule type" value="Genomic_DNA"/>
</dbReference>
<dbReference type="AlphaFoldDB" id="A0AAE7B8P1"/>
<proteinExistence type="predicted"/>
<evidence type="ECO:0000313" key="2">
    <source>
        <dbReference type="EMBL" id="QKF65852.1"/>
    </source>
</evidence>
<accession>A0AAE7B8P1</accession>
<gene>
    <name evidence="2" type="ORF">AVENP_0272</name>
</gene>
<organism evidence="2 3">
    <name type="scientific">Arcobacter venerupis</name>
    <dbReference type="NCBI Taxonomy" id="1054033"/>
    <lineage>
        <taxon>Bacteria</taxon>
        <taxon>Pseudomonadati</taxon>
        <taxon>Campylobacterota</taxon>
        <taxon>Epsilonproteobacteria</taxon>
        <taxon>Campylobacterales</taxon>
        <taxon>Arcobacteraceae</taxon>
        <taxon>Arcobacter</taxon>
    </lineage>
</organism>
<keyword evidence="3" id="KW-1185">Reference proteome</keyword>
<evidence type="ECO:0000259" key="1">
    <source>
        <dbReference type="Pfam" id="PF07603"/>
    </source>
</evidence>
<dbReference type="RefSeq" id="WP_128358417.1">
    <property type="nucleotide sequence ID" value="NZ_CP053840.1"/>
</dbReference>
<dbReference type="Pfam" id="PF07603">
    <property type="entry name" value="Lcl_C"/>
    <property type="match status" value="1"/>
</dbReference>
<name>A0AAE7B8P1_9BACT</name>
<feature type="domain" description="Lcl C-terminal" evidence="1">
    <location>
        <begin position="25"/>
        <end position="139"/>
    </location>
</feature>
<dbReference type="PANTHER" id="PTHR35812:SF1">
    <property type="entry name" value="LIPOPROTEIN"/>
    <property type="match status" value="1"/>
</dbReference>
<reference evidence="2 3" key="1">
    <citation type="submission" date="2020-05" db="EMBL/GenBank/DDBJ databases">
        <title>Complete genome sequencing of Campylobacter and Arcobacter type strains.</title>
        <authorList>
            <person name="Miller W.G."/>
            <person name="Yee E."/>
        </authorList>
    </citation>
    <scope>NUCLEOTIDE SEQUENCE [LARGE SCALE GENOMIC DNA]</scope>
    <source>
        <strain evidence="2 3">LMG 26156</strain>
    </source>
</reference>
<protein>
    <submittedName>
        <fullName evidence="2">DUF1566 domain-containing protein</fullName>
    </submittedName>
</protein>
<evidence type="ECO:0000313" key="3">
    <source>
        <dbReference type="Proteomes" id="UP000503482"/>
    </source>
</evidence>
<dbReference type="InterPro" id="IPR011460">
    <property type="entry name" value="Lcl_C"/>
</dbReference>
<dbReference type="Proteomes" id="UP000503482">
    <property type="component" value="Chromosome"/>
</dbReference>
<sequence>MKYLLLVLVFLSLLDARIYRDNTKQVVLDDVTKLMWIDDISVIKNLMDHYEAEEYCNNLSFLNFSDWRLADIDEFETIVFKKNVRTNVNSAFKYNVPDGYWASTAHWRTLWYNADYMHFVSGTPYYDNRKTKKYVRCVRNY</sequence>
<dbReference type="PANTHER" id="PTHR35812">
    <property type="entry name" value="LIPOPROTEIN"/>
    <property type="match status" value="1"/>
</dbReference>
<dbReference type="KEGG" id="avp:AVENP_0272"/>